<organism evidence="2 3">
    <name type="scientific">Paraburkholderia phenazinium</name>
    <dbReference type="NCBI Taxonomy" id="60549"/>
    <lineage>
        <taxon>Bacteria</taxon>
        <taxon>Pseudomonadati</taxon>
        <taxon>Pseudomonadota</taxon>
        <taxon>Betaproteobacteria</taxon>
        <taxon>Burkholderiales</taxon>
        <taxon>Burkholderiaceae</taxon>
        <taxon>Paraburkholderia</taxon>
    </lineage>
</organism>
<dbReference type="AlphaFoldDB" id="A0A1G7TXE5"/>
<dbReference type="RefSeq" id="WP_279607940.1">
    <property type="nucleotide sequence ID" value="NZ_CADERL010000016.1"/>
</dbReference>
<accession>A0A1G7TXE5</accession>
<dbReference type="EMBL" id="FNCJ01000003">
    <property type="protein sequence ID" value="SDG39200.1"/>
    <property type="molecule type" value="Genomic_DNA"/>
</dbReference>
<proteinExistence type="predicted"/>
<gene>
    <name evidence="2" type="ORF">SAMN05216466_103178</name>
</gene>
<feature type="signal peptide" evidence="1">
    <location>
        <begin position="1"/>
        <end position="23"/>
    </location>
</feature>
<sequence length="44" mass="5059">MKKVLFALTLAAVTVGVVTPAYADYHHPVCHKVKVHHHWEKRCH</sequence>
<reference evidence="2 3" key="1">
    <citation type="submission" date="2016-10" db="EMBL/GenBank/DDBJ databases">
        <authorList>
            <person name="de Groot N.N."/>
        </authorList>
    </citation>
    <scope>NUCLEOTIDE SEQUENCE [LARGE SCALE GENOMIC DNA]</scope>
    <source>
        <strain evidence="2 3">LMG 2247</strain>
    </source>
</reference>
<name>A0A1G7TXE5_9BURK</name>
<evidence type="ECO:0000313" key="3">
    <source>
        <dbReference type="Proteomes" id="UP000199706"/>
    </source>
</evidence>
<evidence type="ECO:0000256" key="1">
    <source>
        <dbReference type="SAM" id="SignalP"/>
    </source>
</evidence>
<dbReference type="Proteomes" id="UP000199706">
    <property type="component" value="Unassembled WGS sequence"/>
</dbReference>
<keyword evidence="1" id="KW-0732">Signal</keyword>
<feature type="chain" id="PRO_5011495112" evidence="1">
    <location>
        <begin position="24"/>
        <end position="44"/>
    </location>
</feature>
<evidence type="ECO:0000313" key="2">
    <source>
        <dbReference type="EMBL" id="SDG39200.1"/>
    </source>
</evidence>
<protein>
    <submittedName>
        <fullName evidence="2">Uncharacterized protein</fullName>
    </submittedName>
</protein>